<feature type="non-terminal residue" evidence="3">
    <location>
        <position position="144"/>
    </location>
</feature>
<sequence length="144" mass="17239">MGIIHRDVKPENFLIGRGDDKSGIIYMIDLGLSKQFIDPNTNEHIPFNPKHGLIGTLRYISVGLLPWQFKEKLTPAQRCEKIFMYKKQYPDINLYDRMPVEFLQYYRIVSKLEFTEAPNYQELIKPFEHLLNKFPVEDRDFEWR</sequence>
<dbReference type="Gene3D" id="1.10.510.10">
    <property type="entry name" value="Transferase(Phosphotransferase) domain 1"/>
    <property type="match status" value="2"/>
</dbReference>
<dbReference type="Proteomes" id="UP000324800">
    <property type="component" value="Unassembled WGS sequence"/>
</dbReference>
<evidence type="ECO:0000259" key="2">
    <source>
        <dbReference type="PROSITE" id="PS50011"/>
    </source>
</evidence>
<dbReference type="InterPro" id="IPR000719">
    <property type="entry name" value="Prot_kinase_dom"/>
</dbReference>
<dbReference type="PROSITE" id="PS00108">
    <property type="entry name" value="PROTEIN_KINASE_ST"/>
    <property type="match status" value="1"/>
</dbReference>
<dbReference type="AlphaFoldDB" id="A0A5J4RRY8"/>
<evidence type="ECO:0000256" key="1">
    <source>
        <dbReference type="ARBA" id="ARBA00012513"/>
    </source>
</evidence>
<dbReference type="GO" id="GO:0004674">
    <property type="term" value="F:protein serine/threonine kinase activity"/>
    <property type="evidence" value="ECO:0007669"/>
    <property type="project" value="UniProtKB-EC"/>
</dbReference>
<keyword evidence="3" id="KW-0418">Kinase</keyword>
<dbReference type="PANTHER" id="PTHR11909">
    <property type="entry name" value="CASEIN KINASE-RELATED"/>
    <property type="match status" value="1"/>
</dbReference>
<evidence type="ECO:0000313" key="3">
    <source>
        <dbReference type="EMBL" id="KAA6336676.1"/>
    </source>
</evidence>
<dbReference type="SUPFAM" id="SSF56112">
    <property type="entry name" value="Protein kinase-like (PK-like)"/>
    <property type="match status" value="1"/>
</dbReference>
<dbReference type="OrthoDB" id="3225699at2759"/>
<dbReference type="PROSITE" id="PS50011">
    <property type="entry name" value="PROTEIN_KINASE_DOM"/>
    <property type="match status" value="1"/>
</dbReference>
<proteinExistence type="predicted"/>
<accession>A0A5J4RRY8</accession>
<dbReference type="InterPro" id="IPR008271">
    <property type="entry name" value="Ser/Thr_kinase_AS"/>
</dbReference>
<keyword evidence="3" id="KW-0808">Transferase</keyword>
<dbReference type="EMBL" id="SNRW01041560">
    <property type="protein sequence ID" value="KAA6336676.1"/>
    <property type="molecule type" value="Genomic_DNA"/>
</dbReference>
<feature type="domain" description="Protein kinase" evidence="2">
    <location>
        <begin position="1"/>
        <end position="144"/>
    </location>
</feature>
<name>A0A5J4RRY8_9EUKA</name>
<dbReference type="InterPro" id="IPR050235">
    <property type="entry name" value="CK1_Ser-Thr_kinase"/>
</dbReference>
<dbReference type="GO" id="GO:0005524">
    <property type="term" value="F:ATP binding"/>
    <property type="evidence" value="ECO:0007669"/>
    <property type="project" value="InterPro"/>
</dbReference>
<gene>
    <name evidence="3" type="ORF">EZS28_052854</name>
</gene>
<protein>
    <recommendedName>
        <fullName evidence="1">non-specific serine/threonine protein kinase</fullName>
        <ecNumber evidence="1">2.7.11.1</ecNumber>
    </recommendedName>
</protein>
<organism evidence="3 4">
    <name type="scientific">Streblomastix strix</name>
    <dbReference type="NCBI Taxonomy" id="222440"/>
    <lineage>
        <taxon>Eukaryota</taxon>
        <taxon>Metamonada</taxon>
        <taxon>Preaxostyla</taxon>
        <taxon>Oxymonadida</taxon>
        <taxon>Streblomastigidae</taxon>
        <taxon>Streblomastix</taxon>
    </lineage>
</organism>
<evidence type="ECO:0000313" key="4">
    <source>
        <dbReference type="Proteomes" id="UP000324800"/>
    </source>
</evidence>
<dbReference type="EC" id="2.7.11.1" evidence="1"/>
<comment type="caution">
    <text evidence="3">The sequence shown here is derived from an EMBL/GenBank/DDBJ whole genome shotgun (WGS) entry which is preliminary data.</text>
</comment>
<dbReference type="InterPro" id="IPR011009">
    <property type="entry name" value="Kinase-like_dom_sf"/>
</dbReference>
<reference evidence="3 4" key="1">
    <citation type="submission" date="2019-03" db="EMBL/GenBank/DDBJ databases">
        <title>Single cell metagenomics reveals metabolic interactions within the superorganism composed of flagellate Streblomastix strix and complex community of Bacteroidetes bacteria on its surface.</title>
        <authorList>
            <person name="Treitli S.C."/>
            <person name="Kolisko M."/>
            <person name="Husnik F."/>
            <person name="Keeling P."/>
            <person name="Hampl V."/>
        </authorList>
    </citation>
    <scope>NUCLEOTIDE SEQUENCE [LARGE SCALE GENOMIC DNA]</scope>
    <source>
        <strain evidence="3">ST1C</strain>
    </source>
</reference>